<keyword evidence="2" id="KW-1185">Reference proteome</keyword>
<sequence>MLNEPAPLWVHKIAPFAALAPLTVAVPVWHIVWLPPALAVGLAIVILTLPAPPAPPIWSVPSVRNAPPPPPPGATPAFPSFSFVVLCAPPKPSGLVVFAPLPPAPPIVVVPFAPFEPGDFVISVPLVIVLALDPVPPLTVALLGAEPPAPPSAYIVLVDPNQEGFPCAPAAAVPGLTAPTVTV</sequence>
<dbReference type="EMBL" id="CAIJDP010000042">
    <property type="protein sequence ID" value="CAD0000443.1"/>
    <property type="molecule type" value="Genomic_DNA"/>
</dbReference>
<name>A0A6V6YLX3_9FLAO</name>
<comment type="caution">
    <text evidence="1">The sequence shown here is derived from an EMBL/GenBank/DDBJ whole genome shotgun (WGS) entry which is preliminary data.</text>
</comment>
<accession>A0A6V6YLX3</accession>
<evidence type="ECO:0000313" key="2">
    <source>
        <dbReference type="Proteomes" id="UP000530060"/>
    </source>
</evidence>
<organism evidence="1 2">
    <name type="scientific">Flavobacterium salmonis</name>
    <dbReference type="NCBI Taxonomy" id="2654844"/>
    <lineage>
        <taxon>Bacteria</taxon>
        <taxon>Pseudomonadati</taxon>
        <taxon>Bacteroidota</taxon>
        <taxon>Flavobacteriia</taxon>
        <taxon>Flavobacteriales</taxon>
        <taxon>Flavobacteriaceae</taxon>
        <taxon>Flavobacterium</taxon>
    </lineage>
</organism>
<gene>
    <name evidence="1" type="ORF">FLAT13_00026</name>
</gene>
<dbReference type="Proteomes" id="UP000530060">
    <property type="component" value="Unassembled WGS sequence"/>
</dbReference>
<evidence type="ECO:0000313" key="1">
    <source>
        <dbReference type="EMBL" id="CAD0000443.1"/>
    </source>
</evidence>
<dbReference type="AlphaFoldDB" id="A0A6V6YLX3"/>
<reference evidence="1 2" key="1">
    <citation type="submission" date="2020-06" db="EMBL/GenBank/DDBJ databases">
        <authorList>
            <person name="Criscuolo A."/>
        </authorList>
    </citation>
    <scope>NUCLEOTIDE SEQUENCE [LARGE SCALE GENOMIC DNA]</scope>
    <source>
        <strain evidence="2">CIP 111411</strain>
    </source>
</reference>
<protein>
    <submittedName>
        <fullName evidence="1">Uncharacterized protein</fullName>
    </submittedName>
</protein>
<proteinExistence type="predicted"/>